<dbReference type="GO" id="GO:0005634">
    <property type="term" value="C:nucleus"/>
    <property type="evidence" value="ECO:0007669"/>
    <property type="project" value="UniProtKB-SubCell"/>
</dbReference>
<dbReference type="Pfam" id="PF24990">
    <property type="entry name" value="PAS_13"/>
    <property type="match status" value="1"/>
</dbReference>
<evidence type="ECO:0000256" key="2">
    <source>
        <dbReference type="ARBA" id="ARBA00022723"/>
    </source>
</evidence>
<evidence type="ECO:0000313" key="7">
    <source>
        <dbReference type="EMBL" id="KAG1308516.1"/>
    </source>
</evidence>
<keyword evidence="2" id="KW-0479">Metal-binding</keyword>
<dbReference type="PANTHER" id="PTHR47659">
    <property type="entry name" value="ZN(II)2CYS6 TRANSCRIPTION FACTOR (EUROFUNG)-RELATED"/>
    <property type="match status" value="1"/>
</dbReference>
<dbReference type="Proteomes" id="UP000716291">
    <property type="component" value="Unassembled WGS sequence"/>
</dbReference>
<evidence type="ECO:0000256" key="5">
    <source>
        <dbReference type="ARBA" id="ARBA00023242"/>
    </source>
</evidence>
<protein>
    <recommendedName>
        <fullName evidence="6">ERT1/acuK family PAS domain-containing protein</fullName>
    </recommendedName>
</protein>
<dbReference type="InterPro" id="IPR056751">
    <property type="entry name" value="PAS_13"/>
</dbReference>
<evidence type="ECO:0000256" key="3">
    <source>
        <dbReference type="ARBA" id="ARBA00023015"/>
    </source>
</evidence>
<evidence type="ECO:0000256" key="4">
    <source>
        <dbReference type="ARBA" id="ARBA00023163"/>
    </source>
</evidence>
<comment type="caution">
    <text evidence="7">The sequence shown here is derived from an EMBL/GenBank/DDBJ whole genome shotgun (WGS) entry which is preliminary data.</text>
</comment>
<name>A0A9P7BSV7_RHIOR</name>
<comment type="subcellular location">
    <subcellularLocation>
        <location evidence="1">Nucleus</location>
    </subcellularLocation>
</comment>
<accession>A0A9P7BSV7</accession>
<proteinExistence type="predicted"/>
<keyword evidence="3" id="KW-0805">Transcription regulation</keyword>
<dbReference type="InterPro" id="IPR050335">
    <property type="entry name" value="ERT1_acuK_gluconeogen_tf"/>
</dbReference>
<dbReference type="PANTHER" id="PTHR47659:SF1">
    <property type="entry name" value="TRANSCRIPTION ACTIVATOR OF GLUCONEOGENESIS ERT1"/>
    <property type="match status" value="1"/>
</dbReference>
<dbReference type="GO" id="GO:0000977">
    <property type="term" value="F:RNA polymerase II transcription regulatory region sequence-specific DNA binding"/>
    <property type="evidence" value="ECO:0007669"/>
    <property type="project" value="TreeGrafter"/>
</dbReference>
<keyword evidence="4" id="KW-0804">Transcription</keyword>
<dbReference type="GO" id="GO:0003700">
    <property type="term" value="F:DNA-binding transcription factor activity"/>
    <property type="evidence" value="ECO:0007669"/>
    <property type="project" value="TreeGrafter"/>
</dbReference>
<evidence type="ECO:0000259" key="6">
    <source>
        <dbReference type="Pfam" id="PF24990"/>
    </source>
</evidence>
<evidence type="ECO:0000256" key="1">
    <source>
        <dbReference type="ARBA" id="ARBA00004123"/>
    </source>
</evidence>
<reference evidence="7" key="1">
    <citation type="journal article" date="2020" name="Microb. Genom.">
        <title>Genetic diversity of clinical and environmental Mucorales isolates obtained from an investigation of mucormycosis cases among solid organ transplant recipients.</title>
        <authorList>
            <person name="Nguyen M.H."/>
            <person name="Kaul D."/>
            <person name="Muto C."/>
            <person name="Cheng S.J."/>
            <person name="Richter R.A."/>
            <person name="Bruno V.M."/>
            <person name="Liu G."/>
            <person name="Beyhan S."/>
            <person name="Sundermann A.J."/>
            <person name="Mounaud S."/>
            <person name="Pasculle A.W."/>
            <person name="Nierman W.C."/>
            <person name="Driscoll E."/>
            <person name="Cumbie R."/>
            <person name="Clancy C.J."/>
            <person name="Dupont C.L."/>
        </authorList>
    </citation>
    <scope>NUCLEOTIDE SEQUENCE</scope>
    <source>
        <strain evidence="7">GL11</strain>
    </source>
</reference>
<feature type="domain" description="ERT1/acuK family PAS" evidence="6">
    <location>
        <begin position="166"/>
        <end position="239"/>
    </location>
</feature>
<dbReference type="GO" id="GO:0009267">
    <property type="term" value="P:cellular response to starvation"/>
    <property type="evidence" value="ECO:0007669"/>
    <property type="project" value="TreeGrafter"/>
</dbReference>
<dbReference type="GO" id="GO:0046872">
    <property type="term" value="F:metal ion binding"/>
    <property type="evidence" value="ECO:0007669"/>
    <property type="project" value="UniProtKB-KW"/>
</dbReference>
<evidence type="ECO:0000313" key="8">
    <source>
        <dbReference type="Proteomes" id="UP000716291"/>
    </source>
</evidence>
<keyword evidence="5" id="KW-0539">Nucleus</keyword>
<organism evidence="7 8">
    <name type="scientific">Rhizopus oryzae</name>
    <name type="common">Mucormycosis agent</name>
    <name type="synonym">Rhizopus arrhizus var. delemar</name>
    <dbReference type="NCBI Taxonomy" id="64495"/>
    <lineage>
        <taxon>Eukaryota</taxon>
        <taxon>Fungi</taxon>
        <taxon>Fungi incertae sedis</taxon>
        <taxon>Mucoromycota</taxon>
        <taxon>Mucoromycotina</taxon>
        <taxon>Mucoromycetes</taxon>
        <taxon>Mucorales</taxon>
        <taxon>Mucorineae</taxon>
        <taxon>Rhizopodaceae</taxon>
        <taxon>Rhizopus</taxon>
    </lineage>
</organism>
<dbReference type="EMBL" id="JAANQT010000768">
    <property type="protein sequence ID" value="KAG1308516.1"/>
    <property type="molecule type" value="Genomic_DNA"/>
</dbReference>
<keyword evidence="8" id="KW-1185">Reference proteome</keyword>
<dbReference type="AlphaFoldDB" id="A0A9P7BSV7"/>
<gene>
    <name evidence="7" type="ORF">G6F64_005987</name>
</gene>
<sequence>MLQTPLDLSSTLTLDTNHTTTESTQLVNHVTNMNLFGMSENITFQQPLNSQSSPFIIKNMPYNMKHTVTSNSKESKMKRAASTPVEIYTSIQNAFNYAEGFHYLIRYVQEKMNKEDLMRISRALALFRPSFLALIMNLTEEDLLFMEKCIQRTLLEYEKLISFSGTPTAVWRRTGEICLVGKEFSLLTNWRTEMLVDKKIYIYELMDSQSAVEYWEKFSKHAFDNTNRSCTFPCIIKTPQQKPVPCTFCFTIKRDIFDLPSVIVGNFLPILS</sequence>